<evidence type="ECO:0000313" key="1">
    <source>
        <dbReference type="EMBL" id="KAF1984690.1"/>
    </source>
</evidence>
<accession>A0A6G1GV90</accession>
<name>A0A6G1GV90_9PEZI</name>
<evidence type="ECO:0000313" key="2">
    <source>
        <dbReference type="Proteomes" id="UP000800041"/>
    </source>
</evidence>
<dbReference type="Proteomes" id="UP000800041">
    <property type="component" value="Unassembled WGS sequence"/>
</dbReference>
<protein>
    <submittedName>
        <fullName evidence="1">Uncharacterized protein</fullName>
    </submittedName>
</protein>
<keyword evidence="2" id="KW-1185">Reference proteome</keyword>
<organism evidence="1 2">
    <name type="scientific">Aulographum hederae CBS 113979</name>
    <dbReference type="NCBI Taxonomy" id="1176131"/>
    <lineage>
        <taxon>Eukaryota</taxon>
        <taxon>Fungi</taxon>
        <taxon>Dikarya</taxon>
        <taxon>Ascomycota</taxon>
        <taxon>Pezizomycotina</taxon>
        <taxon>Dothideomycetes</taxon>
        <taxon>Pleosporomycetidae</taxon>
        <taxon>Aulographales</taxon>
        <taxon>Aulographaceae</taxon>
    </lineage>
</organism>
<proteinExistence type="predicted"/>
<sequence>MAQASIRLSRQSYHLEKSPAMKETLSILTAHGGCPTEILPLLIFVAMLPYSSNATPDPRPNAVCFEDRTECRFRRLVVLALTMGAPTKGDEKISNTLTEDAKNGRVKQWSEFSISAYPDAWNEYKSLCVAINGAMRRWISQAEVVRHCPFLRAKHYRRVGYADAVETGKVRVRVSGSLHKDSATSGGGESPVMRPAVVTAHIREET</sequence>
<gene>
    <name evidence="1" type="ORF">K402DRAFT_455580</name>
</gene>
<reference evidence="1" key="1">
    <citation type="journal article" date="2020" name="Stud. Mycol.">
        <title>101 Dothideomycetes genomes: a test case for predicting lifestyles and emergence of pathogens.</title>
        <authorList>
            <person name="Haridas S."/>
            <person name="Albert R."/>
            <person name="Binder M."/>
            <person name="Bloem J."/>
            <person name="Labutti K."/>
            <person name="Salamov A."/>
            <person name="Andreopoulos B."/>
            <person name="Baker S."/>
            <person name="Barry K."/>
            <person name="Bills G."/>
            <person name="Bluhm B."/>
            <person name="Cannon C."/>
            <person name="Castanera R."/>
            <person name="Culley D."/>
            <person name="Daum C."/>
            <person name="Ezra D."/>
            <person name="Gonzalez J."/>
            <person name="Henrissat B."/>
            <person name="Kuo A."/>
            <person name="Liang C."/>
            <person name="Lipzen A."/>
            <person name="Lutzoni F."/>
            <person name="Magnuson J."/>
            <person name="Mondo S."/>
            <person name="Nolan M."/>
            <person name="Ohm R."/>
            <person name="Pangilinan J."/>
            <person name="Park H.-J."/>
            <person name="Ramirez L."/>
            <person name="Alfaro M."/>
            <person name="Sun H."/>
            <person name="Tritt A."/>
            <person name="Yoshinaga Y."/>
            <person name="Zwiers L.-H."/>
            <person name="Turgeon B."/>
            <person name="Goodwin S."/>
            <person name="Spatafora J."/>
            <person name="Crous P."/>
            <person name="Grigoriev I."/>
        </authorList>
    </citation>
    <scope>NUCLEOTIDE SEQUENCE</scope>
    <source>
        <strain evidence="1">CBS 113979</strain>
    </source>
</reference>
<dbReference type="EMBL" id="ML977166">
    <property type="protein sequence ID" value="KAF1984690.1"/>
    <property type="molecule type" value="Genomic_DNA"/>
</dbReference>
<dbReference type="AlphaFoldDB" id="A0A6G1GV90"/>